<feature type="signal peptide" evidence="2">
    <location>
        <begin position="1"/>
        <end position="24"/>
    </location>
</feature>
<organism evidence="3 4">
    <name type="scientific">Tigriopus californicus</name>
    <name type="common">Marine copepod</name>
    <dbReference type="NCBI Taxonomy" id="6832"/>
    <lineage>
        <taxon>Eukaryota</taxon>
        <taxon>Metazoa</taxon>
        <taxon>Ecdysozoa</taxon>
        <taxon>Arthropoda</taxon>
        <taxon>Crustacea</taxon>
        <taxon>Multicrustacea</taxon>
        <taxon>Hexanauplia</taxon>
        <taxon>Copepoda</taxon>
        <taxon>Harpacticoida</taxon>
        <taxon>Harpacticidae</taxon>
        <taxon>Tigriopus</taxon>
    </lineage>
</organism>
<evidence type="ECO:0000313" key="4">
    <source>
        <dbReference type="Proteomes" id="UP000318571"/>
    </source>
</evidence>
<accession>A0A553PKA8</accession>
<dbReference type="EMBL" id="VCGU01000003">
    <property type="protein sequence ID" value="TRY78113.1"/>
    <property type="molecule type" value="Genomic_DNA"/>
</dbReference>
<dbReference type="AlphaFoldDB" id="A0A553PKA8"/>
<proteinExistence type="predicted"/>
<dbReference type="Gene3D" id="2.60.120.260">
    <property type="entry name" value="Galactose-binding domain-like"/>
    <property type="match status" value="1"/>
</dbReference>
<dbReference type="SUPFAM" id="SSF49785">
    <property type="entry name" value="Galactose-binding domain-like"/>
    <property type="match status" value="1"/>
</dbReference>
<name>A0A553PKA8_TIGCA</name>
<feature type="chain" id="PRO_5022180666" description="F5/8 type C domain-containing protein" evidence="2">
    <location>
        <begin position="25"/>
        <end position="322"/>
    </location>
</feature>
<keyword evidence="4" id="KW-1185">Reference proteome</keyword>
<evidence type="ECO:0000313" key="3">
    <source>
        <dbReference type="EMBL" id="TRY78113.1"/>
    </source>
</evidence>
<sequence length="322" mass="36326">MRMNTIWLALIVCCSLCIFEFAHSEPCFQPEILRLGALGAMCHTNSEVRPFPCQKAIDGNPNTLWTPNINRMLSGVPVFFELHLNQHVLVSGLKALQFQWAHGSAKTLRLVFNNDETHVLQIPEDFGRYDNWINLALPHQVKASIIRIDILDVHGMSFGGFAELKFYGCNVQPNLWDAWKPHREGYSAQYRSNQNSKEAMDSGLGEPSVSFALVLGGFCGLVLVLVLFCLCVFFVLREKSSKQLKESDYYSKANSVTQSAPLSVYGKTNEENLYEVIQDIAKSVIVENEPKYGKYGKRESSQRKLEDVLSIISEATEPRSPR</sequence>
<keyword evidence="1" id="KW-1133">Transmembrane helix</keyword>
<dbReference type="InterPro" id="IPR008979">
    <property type="entry name" value="Galactose-bd-like_sf"/>
</dbReference>
<feature type="transmembrane region" description="Helical" evidence="1">
    <location>
        <begin position="211"/>
        <end position="236"/>
    </location>
</feature>
<evidence type="ECO:0000256" key="2">
    <source>
        <dbReference type="SAM" id="SignalP"/>
    </source>
</evidence>
<keyword evidence="1" id="KW-0812">Transmembrane</keyword>
<gene>
    <name evidence="3" type="ORF">TCAL_09471</name>
</gene>
<reference evidence="3 4" key="1">
    <citation type="journal article" date="2018" name="Nat. Ecol. Evol.">
        <title>Genomic signatures of mitonuclear coevolution across populations of Tigriopus californicus.</title>
        <authorList>
            <person name="Barreto F.S."/>
            <person name="Watson E.T."/>
            <person name="Lima T.G."/>
            <person name="Willett C.S."/>
            <person name="Edmands S."/>
            <person name="Li W."/>
            <person name="Burton R.S."/>
        </authorList>
    </citation>
    <scope>NUCLEOTIDE SEQUENCE [LARGE SCALE GENOMIC DNA]</scope>
    <source>
        <strain evidence="3 4">San Diego</strain>
    </source>
</reference>
<evidence type="ECO:0000256" key="1">
    <source>
        <dbReference type="SAM" id="Phobius"/>
    </source>
</evidence>
<protein>
    <recommendedName>
        <fullName evidence="5">F5/8 type C domain-containing protein</fullName>
    </recommendedName>
</protein>
<keyword evidence="1" id="KW-0472">Membrane</keyword>
<evidence type="ECO:0008006" key="5">
    <source>
        <dbReference type="Google" id="ProtNLM"/>
    </source>
</evidence>
<keyword evidence="2" id="KW-0732">Signal</keyword>
<dbReference type="Proteomes" id="UP000318571">
    <property type="component" value="Chromosome 11"/>
</dbReference>
<comment type="caution">
    <text evidence="3">The sequence shown here is derived from an EMBL/GenBank/DDBJ whole genome shotgun (WGS) entry which is preliminary data.</text>
</comment>